<reference evidence="2 3" key="1">
    <citation type="submission" date="2016-10" db="EMBL/GenBank/DDBJ databases">
        <title>Comparative genome analysis of multiple Pseudomonas spp. focuses on biocontrol and plant growth promoting traits.</title>
        <authorList>
            <person name="Tao X.-Y."/>
            <person name="Taylor C.G."/>
        </authorList>
    </citation>
    <scope>NUCLEOTIDE SEQUENCE [LARGE SCALE GENOMIC DNA]</scope>
    <source>
        <strain evidence="2 3">2F9</strain>
    </source>
</reference>
<proteinExistence type="predicted"/>
<dbReference type="RefSeq" id="WP_123374696.1">
    <property type="nucleotide sequence ID" value="NZ_MOBY01000002.1"/>
</dbReference>
<gene>
    <name evidence="2" type="ORF">BK672_01895</name>
</gene>
<evidence type="ECO:0000256" key="1">
    <source>
        <dbReference type="SAM" id="MobiDB-lite"/>
    </source>
</evidence>
<dbReference type="AlphaFoldDB" id="A0A423NFS4"/>
<organism evidence="2 3">
    <name type="scientific">Pseudomonas fluorescens</name>
    <dbReference type="NCBI Taxonomy" id="294"/>
    <lineage>
        <taxon>Bacteria</taxon>
        <taxon>Pseudomonadati</taxon>
        <taxon>Pseudomonadota</taxon>
        <taxon>Gammaproteobacteria</taxon>
        <taxon>Pseudomonadales</taxon>
        <taxon>Pseudomonadaceae</taxon>
        <taxon>Pseudomonas</taxon>
    </lineage>
</organism>
<sequence length="569" mass="62101">MAKPPKKIPRTLSPDASATPVELSGNPLGATAGEIIHPGPGGDNVPGAAGASSTALPAVTSPQTVTIHPLADVTSPRPTITVHHFPESSGSSRAADWVSLHFSERQQAAAASTATSASVQHPVFIHAESASQLKLQEGTAEGFRYDKYKKAYVEMHDGMVMVGKTADGWRQTHAGEASPTGKWVEQIPGTKQWREIDEPRHRLQAATDPVSTETTDALPGPSNRPYPVQESDVASTTGVLIERLSAQRPAALDLSVAQWKNWGKTTKPETGESIEIEKLHYPLVRQVLRADTDLVYLQHPRFKPQGFDEFENMLRNDPSIQPKWALKRNGQWKVLDNHAPFEMPATQYVSRALNSLSERSANNLARAVFERVSTPQGIDAGGLSALTLTLRHWTDRVNNTSPHPSFSDPLMLLPILPARHNDQYAGGLLALPAPVSSRLQRLDFDVQQLDSMPSASSTRDVFERILGLSGYSINPNRHPHPSGEDVIIFHREGVAAVFVLKLTPVTQTPVPRYSVVGSEIASPQFQSRLSEADRQALAEHLKSYKVIYLVGGKQQISPDNSTLFIVREG</sequence>
<evidence type="ECO:0000313" key="2">
    <source>
        <dbReference type="EMBL" id="RON97072.1"/>
    </source>
</evidence>
<feature type="region of interest" description="Disordered" evidence="1">
    <location>
        <begin position="202"/>
        <end position="230"/>
    </location>
</feature>
<feature type="region of interest" description="Disordered" evidence="1">
    <location>
        <begin position="1"/>
        <end position="57"/>
    </location>
</feature>
<dbReference type="EMBL" id="MOBY01000002">
    <property type="protein sequence ID" value="RON97072.1"/>
    <property type="molecule type" value="Genomic_DNA"/>
</dbReference>
<comment type="caution">
    <text evidence="2">The sequence shown here is derived from an EMBL/GenBank/DDBJ whole genome shotgun (WGS) entry which is preliminary data.</text>
</comment>
<dbReference type="Proteomes" id="UP000283650">
    <property type="component" value="Unassembled WGS sequence"/>
</dbReference>
<protein>
    <submittedName>
        <fullName evidence="2">Uncharacterized protein</fullName>
    </submittedName>
</protein>
<accession>A0A423NFS4</accession>
<name>A0A423NFS4_PSEFL</name>
<evidence type="ECO:0000313" key="3">
    <source>
        <dbReference type="Proteomes" id="UP000283650"/>
    </source>
</evidence>